<dbReference type="GO" id="GO:0003677">
    <property type="term" value="F:DNA binding"/>
    <property type="evidence" value="ECO:0007669"/>
    <property type="project" value="UniProtKB-KW"/>
</dbReference>
<feature type="compositionally biased region" description="Pro residues" evidence="7">
    <location>
        <begin position="296"/>
        <end position="308"/>
    </location>
</feature>
<keyword evidence="1 6" id="KW-0479">Metal-binding</keyword>
<proteinExistence type="predicted"/>
<sequence>MMPRQLQELHPVMLDGDSLSNQNREKKSTARLQRSADRWWRCGCEHRWSQETMHLTTMMIGEPTRSNPTVQVPPWDPYDDPTAGMGSPFPVSGVNFNGNAASPTGGDYNPFIISEAFSSLQRYLPSNEFGTESGDESETVVDAFSCDQFRMFEFKVRRCARGRSHDWTECPYAHPGEKARRRDPRKFHYSGTACPEFRKGNCKKGDSCEFAHGVFECWLHPARYRTQPCKDGSGCRRRVCFFAHTPEQLRVLPQQSPRNHGSAESYDGSPLRLAFDPYLSKGSFISSPTSTLISPPVSPPSDSPPMSPNSPSFTGSFNSMSELVASMRNLQVGKAKMSPQSWGVQMGSGFGSPRGSTLRPGFCSLPSTPTRTPARSGLGGLDVWDKTCEEEPAMERVESGRDLRARIYAKISKENSLDRDSSPSAPDFGWVSELVK</sequence>
<dbReference type="InterPro" id="IPR000571">
    <property type="entry name" value="Znf_CCCH"/>
</dbReference>
<dbReference type="GO" id="GO:0006355">
    <property type="term" value="P:regulation of DNA-templated transcription"/>
    <property type="evidence" value="ECO:0007669"/>
    <property type="project" value="UniProtKB-ARBA"/>
</dbReference>
<evidence type="ECO:0000256" key="6">
    <source>
        <dbReference type="PROSITE-ProRule" id="PRU00723"/>
    </source>
</evidence>
<gene>
    <name evidence="9" type="primary">VvCHDh000292_1</name>
    <name evidence="9" type="ORF">CK203_072024</name>
</gene>
<accession>A0A438EXA1</accession>
<dbReference type="GO" id="GO:0008270">
    <property type="term" value="F:zinc ion binding"/>
    <property type="evidence" value="ECO:0007669"/>
    <property type="project" value="UniProtKB-KW"/>
</dbReference>
<evidence type="ECO:0000256" key="1">
    <source>
        <dbReference type="ARBA" id="ARBA00022723"/>
    </source>
</evidence>
<organism evidence="9 10">
    <name type="scientific">Vitis vinifera</name>
    <name type="common">Grape</name>
    <dbReference type="NCBI Taxonomy" id="29760"/>
    <lineage>
        <taxon>Eukaryota</taxon>
        <taxon>Viridiplantae</taxon>
        <taxon>Streptophyta</taxon>
        <taxon>Embryophyta</taxon>
        <taxon>Tracheophyta</taxon>
        <taxon>Spermatophyta</taxon>
        <taxon>Magnoliopsida</taxon>
        <taxon>eudicotyledons</taxon>
        <taxon>Gunneridae</taxon>
        <taxon>Pentapetalae</taxon>
        <taxon>rosids</taxon>
        <taxon>Vitales</taxon>
        <taxon>Vitaceae</taxon>
        <taxon>Viteae</taxon>
        <taxon>Vitis</taxon>
    </lineage>
</organism>
<keyword evidence="5" id="KW-0238">DNA-binding</keyword>
<evidence type="ECO:0000256" key="4">
    <source>
        <dbReference type="ARBA" id="ARBA00022833"/>
    </source>
</evidence>
<dbReference type="FunFam" id="3.30.1370.210:FF:000009">
    <property type="entry name" value="Zinc finger CCCH domain-containing protein 66"/>
    <property type="match status" value="1"/>
</dbReference>
<dbReference type="InterPro" id="IPR045234">
    <property type="entry name" value="Unkempt-like"/>
</dbReference>
<evidence type="ECO:0000256" key="5">
    <source>
        <dbReference type="ARBA" id="ARBA00023125"/>
    </source>
</evidence>
<dbReference type="AlphaFoldDB" id="A0A438EXA1"/>
<dbReference type="InterPro" id="IPR057444">
    <property type="entry name" value="Znf-CCCH_AtC3H23-like"/>
</dbReference>
<evidence type="ECO:0000256" key="3">
    <source>
        <dbReference type="ARBA" id="ARBA00022771"/>
    </source>
</evidence>
<comment type="caution">
    <text evidence="9">The sequence shown here is derived from an EMBL/GenBank/DDBJ whole genome shotgun (WGS) entry which is preliminary data.</text>
</comment>
<keyword evidence="3 6" id="KW-0863">Zinc-finger</keyword>
<dbReference type="Gene3D" id="3.30.1370.210">
    <property type="match status" value="1"/>
</dbReference>
<dbReference type="PANTHER" id="PTHR14493:SF155">
    <property type="entry name" value="ZINC FINGER CCCH DOMAIN-CONTAINING PROTEIN 20"/>
    <property type="match status" value="1"/>
</dbReference>
<evidence type="ECO:0000313" key="9">
    <source>
        <dbReference type="EMBL" id="RVW52369.1"/>
    </source>
</evidence>
<feature type="region of interest" description="Disordered" evidence="7">
    <location>
        <begin position="289"/>
        <end position="315"/>
    </location>
</feature>
<dbReference type="EMBL" id="QGNW01001168">
    <property type="protein sequence ID" value="RVW52369.1"/>
    <property type="molecule type" value="Genomic_DNA"/>
</dbReference>
<dbReference type="OrthoDB" id="410307at2759"/>
<reference evidence="9 10" key="1">
    <citation type="journal article" date="2018" name="PLoS Genet.">
        <title>Population sequencing reveals clonal diversity and ancestral inbreeding in the grapevine cultivar Chardonnay.</title>
        <authorList>
            <person name="Roach M.J."/>
            <person name="Johnson D.L."/>
            <person name="Bohlmann J."/>
            <person name="van Vuuren H.J."/>
            <person name="Jones S.J."/>
            <person name="Pretorius I.S."/>
            <person name="Schmidt S.A."/>
            <person name="Borneman A.R."/>
        </authorList>
    </citation>
    <scope>NUCLEOTIDE SEQUENCE [LARGE SCALE GENOMIC DNA]</scope>
    <source>
        <strain evidence="10">cv. Chardonnay</strain>
        <tissue evidence="9">Leaf</tissue>
    </source>
</reference>
<protein>
    <submittedName>
        <fullName evidence="9">Zinc finger CCCH domain-containing protein 20</fullName>
    </submittedName>
</protein>
<evidence type="ECO:0000256" key="7">
    <source>
        <dbReference type="SAM" id="MobiDB-lite"/>
    </source>
</evidence>
<feature type="zinc finger region" description="C3H1-type" evidence="6">
    <location>
        <begin position="189"/>
        <end position="215"/>
    </location>
</feature>
<dbReference type="Pfam" id="PF25512">
    <property type="entry name" value="zf-CCCH_AtC3H23"/>
    <property type="match status" value="1"/>
</dbReference>
<dbReference type="Pfam" id="PF00642">
    <property type="entry name" value="zf-CCCH"/>
    <property type="match status" value="1"/>
</dbReference>
<dbReference type="SMART" id="SM00356">
    <property type="entry name" value="ZnF_C3H1"/>
    <property type="match status" value="2"/>
</dbReference>
<feature type="compositionally biased region" description="Basic and acidic residues" evidence="7">
    <location>
        <begin position="23"/>
        <end position="32"/>
    </location>
</feature>
<feature type="domain" description="C3H1-type" evidence="8">
    <location>
        <begin position="189"/>
        <end position="215"/>
    </location>
</feature>
<dbReference type="PROSITE" id="PS50103">
    <property type="entry name" value="ZF_C3H1"/>
    <property type="match status" value="1"/>
</dbReference>
<evidence type="ECO:0000313" key="10">
    <source>
        <dbReference type="Proteomes" id="UP000288805"/>
    </source>
</evidence>
<evidence type="ECO:0000256" key="2">
    <source>
        <dbReference type="ARBA" id="ARBA00022737"/>
    </source>
</evidence>
<dbReference type="PANTHER" id="PTHR14493">
    <property type="entry name" value="UNKEMPT FAMILY MEMBER"/>
    <property type="match status" value="1"/>
</dbReference>
<dbReference type="Proteomes" id="UP000288805">
    <property type="component" value="Unassembled WGS sequence"/>
</dbReference>
<feature type="region of interest" description="Disordered" evidence="7">
    <location>
        <begin position="414"/>
        <end position="436"/>
    </location>
</feature>
<keyword evidence="2" id="KW-0677">Repeat</keyword>
<evidence type="ECO:0000259" key="8">
    <source>
        <dbReference type="PROSITE" id="PS50103"/>
    </source>
</evidence>
<feature type="region of interest" description="Disordered" evidence="7">
    <location>
        <begin position="1"/>
        <end position="32"/>
    </location>
</feature>
<keyword evidence="4 6" id="KW-0862">Zinc</keyword>
<name>A0A438EXA1_VITVI</name>